<dbReference type="Proteomes" id="UP001062846">
    <property type="component" value="Chromosome 9"/>
</dbReference>
<sequence>MAGEFVDLDNFTHPSFASFNTAMDGEFVSKTHFDLNEFPLEASMEEVLVESEAINAAWDEYPLDDREVIEDYEDLNSTENAFEPFVGQCFLSEEEAFIFYKNYATRHGFSIRKGRFVTKEGKISRRDFFCHREGRQPLKIVNHSIEQRNRESSRCGCKAHLRITLRKSFDIFPKEWHVTTFNVDHNHELLSPLQVRFLPANRVITKDDEKRVLLLKEAGLSITEIMRVIELEKGVKHGHLSFLHRDIRNLFVKMRRMHETNDAMGLLQYCKVSKEDNCQFQYAFTMDGERKLEHIFWSPTPCFDWYQKYGDVVVFDTTYKVNAYDMPFGIFVGVNNHGKTVLFGCALLRNETTNAFRWLMKTFTCLMKKSPKTILTDQDPWMTEAISKELPFTKHAFCIWHITAKFSGWFTAILRNQYSNWCMDFYKLYKLDSCDDFERQWLQVIAKYDMAMNKHVNGLYRIKHFWAPCYLRGHFFGGMTTTGRSESINAFIKRFVAAHVSLIEFVKQIDLSVEDIEQTQSHDTMLETYRGSSLRTLSPLEEQAHSILTPYAFKMFQEEFGRATQYSVLAESGGEFVLQYYKDKCSQKHKVLWDGEKATCTCKHFEFWGILCRHILSIFLHKDCYQIPPAYLLTRWCREALLSGKEAEIPLLNDPNLVAMENIEIEDNVNDGIDTDCFVDCPPISKTKGRPKQKRMKGGKELGKRKKHCGLCKHAGHNISTCPEKENATSSNGANKRKKMTSTTIELNPVFCLKY</sequence>
<comment type="caution">
    <text evidence="1">The sequence shown here is derived from an EMBL/GenBank/DDBJ whole genome shotgun (WGS) entry which is preliminary data.</text>
</comment>
<evidence type="ECO:0000313" key="2">
    <source>
        <dbReference type="Proteomes" id="UP001062846"/>
    </source>
</evidence>
<gene>
    <name evidence="1" type="ORF">RHMOL_Rhmol09G0144100</name>
</gene>
<organism evidence="1 2">
    <name type="scientific">Rhododendron molle</name>
    <name type="common">Chinese azalea</name>
    <name type="synonym">Azalea mollis</name>
    <dbReference type="NCBI Taxonomy" id="49168"/>
    <lineage>
        <taxon>Eukaryota</taxon>
        <taxon>Viridiplantae</taxon>
        <taxon>Streptophyta</taxon>
        <taxon>Embryophyta</taxon>
        <taxon>Tracheophyta</taxon>
        <taxon>Spermatophyta</taxon>
        <taxon>Magnoliopsida</taxon>
        <taxon>eudicotyledons</taxon>
        <taxon>Gunneridae</taxon>
        <taxon>Pentapetalae</taxon>
        <taxon>asterids</taxon>
        <taxon>Ericales</taxon>
        <taxon>Ericaceae</taxon>
        <taxon>Ericoideae</taxon>
        <taxon>Rhodoreae</taxon>
        <taxon>Rhododendron</taxon>
    </lineage>
</organism>
<name>A0ACC0MDX5_RHOML</name>
<evidence type="ECO:0000313" key="1">
    <source>
        <dbReference type="EMBL" id="KAI8538966.1"/>
    </source>
</evidence>
<protein>
    <submittedName>
        <fullName evidence="1">Uncharacterized protein</fullName>
    </submittedName>
</protein>
<keyword evidence="2" id="KW-1185">Reference proteome</keyword>
<accession>A0ACC0MDX5</accession>
<reference evidence="1" key="1">
    <citation type="submission" date="2022-02" db="EMBL/GenBank/DDBJ databases">
        <title>Plant Genome Project.</title>
        <authorList>
            <person name="Zhang R.-G."/>
        </authorList>
    </citation>
    <scope>NUCLEOTIDE SEQUENCE</scope>
    <source>
        <strain evidence="1">AT1</strain>
    </source>
</reference>
<dbReference type="EMBL" id="CM046396">
    <property type="protein sequence ID" value="KAI8538966.1"/>
    <property type="molecule type" value="Genomic_DNA"/>
</dbReference>
<proteinExistence type="predicted"/>